<evidence type="ECO:0000256" key="2">
    <source>
        <dbReference type="ARBA" id="ARBA00022840"/>
    </source>
</evidence>
<dbReference type="InterPro" id="IPR014001">
    <property type="entry name" value="Helicase_ATP-bd"/>
</dbReference>
<dbReference type="PANTHER" id="PTHR47962:SF5">
    <property type="entry name" value="ATP-DEPENDENT HELICASE LHR-RELATED"/>
    <property type="match status" value="1"/>
</dbReference>
<feature type="domain" description="Helicase C-terminal" evidence="4">
    <location>
        <begin position="475"/>
        <end position="662"/>
    </location>
</feature>
<feature type="domain" description="Helicase ATP-binding" evidence="3">
    <location>
        <begin position="171"/>
        <end position="427"/>
    </location>
</feature>
<evidence type="ECO:0000313" key="5">
    <source>
        <dbReference type="EMBL" id="KEQ21985.1"/>
    </source>
</evidence>
<dbReference type="PROSITE" id="PS51194">
    <property type="entry name" value="HELICASE_CTER"/>
    <property type="match status" value="1"/>
</dbReference>
<evidence type="ECO:0000256" key="1">
    <source>
        <dbReference type="ARBA" id="ARBA00022741"/>
    </source>
</evidence>
<dbReference type="SMART" id="SM00487">
    <property type="entry name" value="DEXDc"/>
    <property type="match status" value="1"/>
</dbReference>
<organism evidence="5 6">
    <name type="scientific">Paenibacillus tyrfis</name>
    <dbReference type="NCBI Taxonomy" id="1501230"/>
    <lineage>
        <taxon>Bacteria</taxon>
        <taxon>Bacillati</taxon>
        <taxon>Bacillota</taxon>
        <taxon>Bacilli</taxon>
        <taxon>Bacillales</taxon>
        <taxon>Paenibacillaceae</taxon>
        <taxon>Paenibacillus</taxon>
    </lineage>
</organism>
<name>A0A081NU62_9BACL</name>
<dbReference type="InterPro" id="IPR011545">
    <property type="entry name" value="DEAD/DEAH_box_helicase_dom"/>
</dbReference>
<gene>
    <name evidence="5" type="ORF">ET33_28360</name>
</gene>
<dbReference type="GO" id="GO:0005524">
    <property type="term" value="F:ATP binding"/>
    <property type="evidence" value="ECO:0007669"/>
    <property type="project" value="UniProtKB-KW"/>
</dbReference>
<dbReference type="InterPro" id="IPR052511">
    <property type="entry name" value="ATP-dep_Helicase"/>
</dbReference>
<comment type="caution">
    <text evidence="5">The sequence shown here is derived from an EMBL/GenBank/DDBJ whole genome shotgun (WGS) entry which is preliminary data.</text>
</comment>
<dbReference type="EMBL" id="JNVM01000047">
    <property type="protein sequence ID" value="KEQ21985.1"/>
    <property type="molecule type" value="Genomic_DNA"/>
</dbReference>
<dbReference type="GO" id="GO:0016887">
    <property type="term" value="F:ATP hydrolysis activity"/>
    <property type="evidence" value="ECO:0007669"/>
    <property type="project" value="TreeGrafter"/>
</dbReference>
<dbReference type="InterPro" id="IPR027417">
    <property type="entry name" value="P-loop_NTPase"/>
</dbReference>
<keyword evidence="6" id="KW-1185">Reference proteome</keyword>
<dbReference type="SMART" id="SM00490">
    <property type="entry name" value="HELICc"/>
    <property type="match status" value="1"/>
</dbReference>
<dbReference type="Pfam" id="PF00270">
    <property type="entry name" value="DEAD"/>
    <property type="match status" value="1"/>
</dbReference>
<evidence type="ECO:0008006" key="7">
    <source>
        <dbReference type="Google" id="ProtNLM"/>
    </source>
</evidence>
<accession>A0A081NU62</accession>
<dbReference type="eggNOG" id="COG1201">
    <property type="taxonomic scope" value="Bacteria"/>
</dbReference>
<keyword evidence="2" id="KW-0067">ATP-binding</keyword>
<sequence length="1504" mass="171813">MPTTQQISDFLSFLEDEEAKLLAWGYVEGGFTDDELMELTESWISAHSLSLDPHALINSLEASRALSIYSLPTGSIWRSRMAESVRLFVRLRQVFDTRAWSSASTLVSDFRFSTHKRKYPARNIDGQSVLATLTSAMNDRQLNALRALLARERPILLSRFQVEATVSMTRSLNVSQTSGMIVCAGTGTGKTLSFYLPALSAIASWVEKTEFWTKAIAIYPRNELLKDQFLETYLEARRLDAFLLTEKKRKLRIGAIYGSVPHNANFLERYGWKKHTNGHVCPFLKCPEDNCQSAMIWRFSDAQRGQERLFCEKCQKEIAEDEIVLTRERMKKEPPDVLFTSTEMLNRLMHDLSARELIGIGAEQNPRLVLLDEVHTYGGIHGAQVALLLRRWQHAVGQPLHFTGLSATLEDAQTFFSQLTATKQHFVEVINVGEDLIEEGKEYQLILRGDPSSGTALLSTTIQSAMLARRILDSRQDQMRNNFFGTKVFVFTDDLDVTNRLYDNLRDAEGLNAWNRRKKDSLAATRRHNFFPDPIKAFQAGQSWMMAERIGHDLRRPIVIDRTSSQDSGVAAGAEVVVATASLEVGFNDPEVGVVIQHKAPLDMASFMQRKGRAGRRRGMRPWTVTVLSDFGRDRMMYLNYESLFNPALSKKTLPLHNRYVLRMQAVYAFMDWVAEQLQFRRGFTFGSLWSDFAGPNREGKFSIQRQQEVATIIEEVLTKTHISRNLEGYLQEALGVSADEMSALLWDPPRALFTQVLPTLHRRLKTGWGRFDDNEGGYERYSANHPLPEFIPSNLFSDLHLPEITFEFVDEKERYDVPAMSIVQGLNAFAPGKVSRRFGNRRMQQSHWIAPSSLKPTSLPQPLMINEFCTEYIDLGMVSYETGDGTLEQMRCFRPWVLRLSNVPAHVEISSNASQIWKSQIVSPSNEDNQPLKINVPSGVIWGKWIKDVNFYTHNQQTAVIVKRFSIGSEAAIRHHRSQKVDIDMRYMLEQEPIALGFSLETDGVMFHISLPDQNSFYLEDNYSARLQSFRPLFFQHMLTQDERFKGIANVFQIDRLSETYLSALSATAVLQGCTLEHAFQLLKGVPLRSVCDKVLNVIFTTSQPGEQESGDDETSDDNDEMQYQRAHAELLALCDNEIVSQILYEHVPCLWLPLGEKAITWARHRWVTTLGAALLQSCKEISNQHARDDLIMDIRYTDSNKTAAEIWITESTSGGVGVVEDIMQKYHTDPRRFYRLVESALGISEMEQIDVELSRILSIYEQDERLMQVFREVREFNGYRGLSKQLQQLKQLLHEHGILATHSVMNSLYNRILKPGSSELTDLFLRDIMALWKAEEERIGIFMDVRVFAYVFSSNDVIVDRFKKALHHIDSRALEDANWRFHVIVGMLWPRGNQVRTRALIAHNPFEQFPPTDRELVLQGFTSSESVNLADDEWWSKVNEKLKQEGSVRLVAASSIGDNLQQALLKILSEPIEVGFLHVYPRIEGLTREMDSITVILDIREV</sequence>
<proteinExistence type="predicted"/>
<dbReference type="RefSeq" id="WP_036692646.1">
    <property type="nucleotide sequence ID" value="NZ_JNVM01000047.1"/>
</dbReference>
<protein>
    <recommendedName>
        <fullName evidence="7">DEAD/DEAH box helicase</fullName>
    </recommendedName>
</protein>
<dbReference type="SUPFAM" id="SSF52540">
    <property type="entry name" value="P-loop containing nucleoside triphosphate hydrolases"/>
    <property type="match status" value="1"/>
</dbReference>
<keyword evidence="1" id="KW-0547">Nucleotide-binding</keyword>
<dbReference type="Gene3D" id="3.40.50.300">
    <property type="entry name" value="P-loop containing nucleotide triphosphate hydrolases"/>
    <property type="match status" value="2"/>
</dbReference>
<evidence type="ECO:0000259" key="4">
    <source>
        <dbReference type="PROSITE" id="PS51194"/>
    </source>
</evidence>
<dbReference type="Pfam" id="PF00271">
    <property type="entry name" value="Helicase_C"/>
    <property type="match status" value="1"/>
</dbReference>
<dbReference type="OrthoDB" id="9774462at2"/>
<evidence type="ECO:0000313" key="6">
    <source>
        <dbReference type="Proteomes" id="UP000028123"/>
    </source>
</evidence>
<dbReference type="PROSITE" id="PS51192">
    <property type="entry name" value="HELICASE_ATP_BIND_1"/>
    <property type="match status" value="1"/>
</dbReference>
<dbReference type="PANTHER" id="PTHR47962">
    <property type="entry name" value="ATP-DEPENDENT HELICASE LHR-RELATED-RELATED"/>
    <property type="match status" value="1"/>
</dbReference>
<dbReference type="InterPro" id="IPR001650">
    <property type="entry name" value="Helicase_C-like"/>
</dbReference>
<reference evidence="5 6" key="1">
    <citation type="submission" date="2014-06" db="EMBL/GenBank/DDBJ databases">
        <title>Draft genome sequence of Paenibacillus sp. MSt1.</title>
        <authorList>
            <person name="Aw Y.K."/>
            <person name="Ong K.S."/>
            <person name="Gan H.M."/>
            <person name="Lee S.M."/>
        </authorList>
    </citation>
    <scope>NUCLEOTIDE SEQUENCE [LARGE SCALE GENOMIC DNA]</scope>
    <source>
        <strain evidence="5 6">MSt1</strain>
    </source>
</reference>
<evidence type="ECO:0000259" key="3">
    <source>
        <dbReference type="PROSITE" id="PS51192"/>
    </source>
</evidence>
<dbReference type="Proteomes" id="UP000028123">
    <property type="component" value="Unassembled WGS sequence"/>
</dbReference>
<dbReference type="NCBIfam" id="NF041067">
    <property type="entry name" value="DpdJ"/>
    <property type="match status" value="1"/>
</dbReference>
<dbReference type="GO" id="GO:0003677">
    <property type="term" value="F:DNA binding"/>
    <property type="evidence" value="ECO:0007669"/>
    <property type="project" value="TreeGrafter"/>
</dbReference>